<dbReference type="AlphaFoldDB" id="A0A6J6GTQ0"/>
<reference evidence="1" key="1">
    <citation type="submission" date="2020-05" db="EMBL/GenBank/DDBJ databases">
        <authorList>
            <person name="Chiriac C."/>
            <person name="Salcher M."/>
            <person name="Ghai R."/>
            <person name="Kavagutti S V."/>
        </authorList>
    </citation>
    <scope>NUCLEOTIDE SEQUENCE</scope>
</reference>
<proteinExistence type="predicted"/>
<name>A0A6J6GTQ0_9ZZZZ</name>
<evidence type="ECO:0000313" key="1">
    <source>
        <dbReference type="EMBL" id="CAB4602464.1"/>
    </source>
</evidence>
<sequence length="114" mass="10802">MPTATPGSGASGAVAASSAASAVADSVVGATVVAAAAGAGTAAGVPATAQPFTNAFWVTQIGMIIPSVSLNVLATASYAVPRTGRCCTADSSARSINVIPVKFTICFAASAAVG</sequence>
<accession>A0A6J6GTQ0</accession>
<gene>
    <name evidence="1" type="ORF">UFOPK1824_00818</name>
</gene>
<protein>
    <submittedName>
        <fullName evidence="1">Unannotated protein</fullName>
    </submittedName>
</protein>
<dbReference type="EMBL" id="CAEZUM010000051">
    <property type="protein sequence ID" value="CAB4602464.1"/>
    <property type="molecule type" value="Genomic_DNA"/>
</dbReference>
<organism evidence="1">
    <name type="scientific">freshwater metagenome</name>
    <dbReference type="NCBI Taxonomy" id="449393"/>
    <lineage>
        <taxon>unclassified sequences</taxon>
        <taxon>metagenomes</taxon>
        <taxon>ecological metagenomes</taxon>
    </lineage>
</organism>